<dbReference type="Proteomes" id="UP001151760">
    <property type="component" value="Unassembled WGS sequence"/>
</dbReference>
<protein>
    <submittedName>
        <fullName evidence="1">Uncharacterized protein</fullName>
    </submittedName>
</protein>
<name>A0ABQ5FB57_9ASTR</name>
<comment type="caution">
    <text evidence="1">The sequence shown here is derived from an EMBL/GenBank/DDBJ whole genome shotgun (WGS) entry which is preliminary data.</text>
</comment>
<dbReference type="EMBL" id="BQNB010017187">
    <property type="protein sequence ID" value="GJT60294.1"/>
    <property type="molecule type" value="Genomic_DNA"/>
</dbReference>
<keyword evidence="2" id="KW-1185">Reference proteome</keyword>
<sequence>MKSSRKSTDLTANTPYYSRPIRRIQDFDESKDHCLALKNMPYLHQRYAIYNTLVNKEEQAGFTQYAITIERLKQGENINRQDVEIKLFWKFGKFISDDEETLKSHYTRFYRMMNELVRNKLIVNNHQISVQFLLQPEWSRFMTTVKQAHDLKTISYHTLFDILKQHQNKVNELIAERLARTANLLALVATTYGKSSYNPQALLPSP</sequence>
<accession>A0ABQ5FB57</accession>
<evidence type="ECO:0000313" key="2">
    <source>
        <dbReference type="Proteomes" id="UP001151760"/>
    </source>
</evidence>
<evidence type="ECO:0000313" key="1">
    <source>
        <dbReference type="EMBL" id="GJT60294.1"/>
    </source>
</evidence>
<reference evidence="1" key="2">
    <citation type="submission" date="2022-01" db="EMBL/GenBank/DDBJ databases">
        <authorList>
            <person name="Yamashiro T."/>
            <person name="Shiraishi A."/>
            <person name="Satake H."/>
            <person name="Nakayama K."/>
        </authorList>
    </citation>
    <scope>NUCLEOTIDE SEQUENCE</scope>
</reference>
<gene>
    <name evidence="1" type="ORF">Tco_1003827</name>
</gene>
<proteinExistence type="predicted"/>
<reference evidence="1" key="1">
    <citation type="journal article" date="2022" name="Int. J. Mol. Sci.">
        <title>Draft Genome of Tanacetum Coccineum: Genomic Comparison of Closely Related Tanacetum-Family Plants.</title>
        <authorList>
            <person name="Yamashiro T."/>
            <person name="Shiraishi A."/>
            <person name="Nakayama K."/>
            <person name="Satake H."/>
        </authorList>
    </citation>
    <scope>NUCLEOTIDE SEQUENCE</scope>
</reference>
<organism evidence="1 2">
    <name type="scientific">Tanacetum coccineum</name>
    <dbReference type="NCBI Taxonomy" id="301880"/>
    <lineage>
        <taxon>Eukaryota</taxon>
        <taxon>Viridiplantae</taxon>
        <taxon>Streptophyta</taxon>
        <taxon>Embryophyta</taxon>
        <taxon>Tracheophyta</taxon>
        <taxon>Spermatophyta</taxon>
        <taxon>Magnoliopsida</taxon>
        <taxon>eudicotyledons</taxon>
        <taxon>Gunneridae</taxon>
        <taxon>Pentapetalae</taxon>
        <taxon>asterids</taxon>
        <taxon>campanulids</taxon>
        <taxon>Asterales</taxon>
        <taxon>Asteraceae</taxon>
        <taxon>Asteroideae</taxon>
        <taxon>Anthemideae</taxon>
        <taxon>Anthemidinae</taxon>
        <taxon>Tanacetum</taxon>
    </lineage>
</organism>